<evidence type="ECO:0000313" key="3">
    <source>
        <dbReference type="Proteomes" id="UP000198356"/>
    </source>
</evidence>
<feature type="chain" id="PRO_5013280633" description="Quinol monooxygenase YgiN" evidence="1">
    <location>
        <begin position="21"/>
        <end position="145"/>
    </location>
</feature>
<evidence type="ECO:0008006" key="4">
    <source>
        <dbReference type="Google" id="ProtNLM"/>
    </source>
</evidence>
<dbReference type="EMBL" id="FZOU01000005">
    <property type="protein sequence ID" value="SNT18653.1"/>
    <property type="molecule type" value="Genomic_DNA"/>
</dbReference>
<dbReference type="OrthoDB" id="5732830at2"/>
<dbReference type="RefSeq" id="WP_142988359.1">
    <property type="nucleotide sequence ID" value="NZ_FZOU01000005.1"/>
</dbReference>
<feature type="signal peptide" evidence="1">
    <location>
        <begin position="1"/>
        <end position="20"/>
    </location>
</feature>
<dbReference type="AlphaFoldDB" id="A0A239KM08"/>
<dbReference type="Proteomes" id="UP000198356">
    <property type="component" value="Unassembled WGS sequence"/>
</dbReference>
<name>A0A239KM08_9BACT</name>
<proteinExistence type="predicted"/>
<organism evidence="2 3">
    <name type="scientific">Granulicella rosea</name>
    <dbReference type="NCBI Taxonomy" id="474952"/>
    <lineage>
        <taxon>Bacteria</taxon>
        <taxon>Pseudomonadati</taxon>
        <taxon>Acidobacteriota</taxon>
        <taxon>Terriglobia</taxon>
        <taxon>Terriglobales</taxon>
        <taxon>Acidobacteriaceae</taxon>
        <taxon>Granulicella</taxon>
    </lineage>
</organism>
<accession>A0A239KM08</accession>
<evidence type="ECO:0000256" key="1">
    <source>
        <dbReference type="SAM" id="SignalP"/>
    </source>
</evidence>
<reference evidence="2 3" key="1">
    <citation type="submission" date="2017-06" db="EMBL/GenBank/DDBJ databases">
        <authorList>
            <person name="Kim H.J."/>
            <person name="Triplett B.A."/>
        </authorList>
    </citation>
    <scope>NUCLEOTIDE SEQUENCE [LARGE SCALE GENOMIC DNA]</scope>
    <source>
        <strain evidence="2 3">DSM 18704</strain>
    </source>
</reference>
<gene>
    <name evidence="2" type="ORF">SAMN05421770_10525</name>
</gene>
<evidence type="ECO:0000313" key="2">
    <source>
        <dbReference type="EMBL" id="SNT18653.1"/>
    </source>
</evidence>
<keyword evidence="1" id="KW-0732">Signal</keyword>
<sequence length="145" mass="15660">MRLIRVFALAAALCAPASHAQTPLPTKPAAPACDGVVVMVRVSEITPGGSAEKFMAAVAAHRAWFKAHGARDNQIVVARIEDHGAYSGTKFITYHINPPATEPVRDAGFDAFVKLYADTSKITESYRTCMPETVVSTDPTPWMKM</sequence>
<keyword evidence="3" id="KW-1185">Reference proteome</keyword>
<protein>
    <recommendedName>
        <fullName evidence="4">Quinol monooxygenase YgiN</fullName>
    </recommendedName>
</protein>